<dbReference type="Proteomes" id="UP000680750">
    <property type="component" value="Chromosome"/>
</dbReference>
<name>A0A810L8M7_9ACTN</name>
<dbReference type="AlphaFoldDB" id="A0A810L8M7"/>
<dbReference type="KEGG" id="aser:Asera_56770"/>
<dbReference type="Gene3D" id="2.60.120.260">
    <property type="entry name" value="Galactose-binding domain-like"/>
    <property type="match status" value="1"/>
</dbReference>
<protein>
    <recommendedName>
        <fullName evidence="2">NodB homology domain-containing protein</fullName>
    </recommendedName>
</protein>
<gene>
    <name evidence="3" type="ORF">Asera_56770</name>
</gene>
<dbReference type="InterPro" id="IPR011330">
    <property type="entry name" value="Glyco_hydro/deAcase_b/a-brl"/>
</dbReference>
<accession>A0A810L8M7</accession>
<dbReference type="PANTHER" id="PTHR34216">
    <property type="match status" value="1"/>
</dbReference>
<reference evidence="3" key="1">
    <citation type="submission" date="2020-08" db="EMBL/GenBank/DDBJ databases">
        <title>Whole genome shotgun sequence of Actinocatenispora sera NBRC 101916.</title>
        <authorList>
            <person name="Komaki H."/>
            <person name="Tamura T."/>
        </authorList>
    </citation>
    <scope>NUCLEOTIDE SEQUENCE</scope>
    <source>
        <strain evidence="3">NBRC 101916</strain>
    </source>
</reference>
<dbReference type="InterPro" id="IPR051398">
    <property type="entry name" value="Polysacch_Deacetylase"/>
</dbReference>
<dbReference type="OrthoDB" id="5243170at2"/>
<feature type="domain" description="NodB homology" evidence="2">
    <location>
        <begin position="63"/>
        <end position="179"/>
    </location>
</feature>
<dbReference type="Gene3D" id="3.20.20.370">
    <property type="entry name" value="Glycoside hydrolase/deacetylase"/>
    <property type="match status" value="1"/>
</dbReference>
<dbReference type="RefSeq" id="WP_051801446.1">
    <property type="nucleotide sequence ID" value="NZ_AP023354.1"/>
</dbReference>
<sequence length="463" mass="49510">MRAHRLLRGWLLPAWLAVAALVGGLVIAAGHRGGGGPAPPPHPLAGLAAVPAASALPTGHGLVVSLTFDDGYADQLVGAAELLRHGLPGTFYVPSGWVGLPGYLSLAQVRKMYAKRLEIGGHTVLHENLPGVDLAEARREVCDDRANWLGWGIPVTSFAYPYDALGPRERRIVRDCGYNSARQLGDLHSVRTPADCTDCPYTEQIPPPDPYNVRAPAEFDSGWTLADLINEVRGAERHGGWLPLTFHHVCDGCSDIGVPPQTLRRFLDWLTPRAARGTVVLPVDAVVGGAVRAPHRVAAPAAAPAGRNAVRNGSVERWRQGEPACFQSTRYGRNSVTVRRAGTAHGGRFAARLTVGGYHSGGAQLMPRLDLGSCAPAVAPGRRYTLGVWYTATAPTTPVLYYRTARGAWTAWSVDPPVQPATGTWRHLSWRTPPVPQDATAVSFGLRLTSAGTVVTDDYHLVG</sequence>
<dbReference type="Pfam" id="PF01522">
    <property type="entry name" value="Polysacc_deac_1"/>
    <property type="match status" value="1"/>
</dbReference>
<dbReference type="CDD" id="cd10967">
    <property type="entry name" value="CE4_GLA_like_6s"/>
    <property type="match status" value="1"/>
</dbReference>
<dbReference type="InterPro" id="IPR002509">
    <property type="entry name" value="NODB_dom"/>
</dbReference>
<dbReference type="PANTHER" id="PTHR34216:SF11">
    <property type="entry name" value="CHITOOLIGOSACCHARIDE DEACETYLASE"/>
    <property type="match status" value="1"/>
</dbReference>
<evidence type="ECO:0000259" key="2">
    <source>
        <dbReference type="Pfam" id="PF01522"/>
    </source>
</evidence>
<proteinExistence type="predicted"/>
<dbReference type="SUPFAM" id="SSF88713">
    <property type="entry name" value="Glycoside hydrolase/deacetylase"/>
    <property type="match status" value="1"/>
</dbReference>
<dbReference type="GO" id="GO:0005975">
    <property type="term" value="P:carbohydrate metabolic process"/>
    <property type="evidence" value="ECO:0007669"/>
    <property type="project" value="InterPro"/>
</dbReference>
<evidence type="ECO:0000313" key="3">
    <source>
        <dbReference type="EMBL" id="BCJ31569.1"/>
    </source>
</evidence>
<dbReference type="EMBL" id="AP023354">
    <property type="protein sequence ID" value="BCJ31569.1"/>
    <property type="molecule type" value="Genomic_DNA"/>
</dbReference>
<dbReference type="GO" id="GO:0016810">
    <property type="term" value="F:hydrolase activity, acting on carbon-nitrogen (but not peptide) bonds"/>
    <property type="evidence" value="ECO:0007669"/>
    <property type="project" value="InterPro"/>
</dbReference>
<keyword evidence="4" id="KW-1185">Reference proteome</keyword>
<keyword evidence="1" id="KW-0732">Signal</keyword>
<organism evidence="3 4">
    <name type="scientific">Actinocatenispora sera</name>
    <dbReference type="NCBI Taxonomy" id="390989"/>
    <lineage>
        <taxon>Bacteria</taxon>
        <taxon>Bacillati</taxon>
        <taxon>Actinomycetota</taxon>
        <taxon>Actinomycetes</taxon>
        <taxon>Micromonosporales</taxon>
        <taxon>Micromonosporaceae</taxon>
        <taxon>Actinocatenispora</taxon>
    </lineage>
</organism>
<evidence type="ECO:0000256" key="1">
    <source>
        <dbReference type="ARBA" id="ARBA00022729"/>
    </source>
</evidence>
<evidence type="ECO:0000313" key="4">
    <source>
        <dbReference type="Proteomes" id="UP000680750"/>
    </source>
</evidence>